<dbReference type="AlphaFoldDB" id="A0A1G9BZS8"/>
<accession>A0A1G9BZS8</accession>
<evidence type="ECO:0000313" key="2">
    <source>
        <dbReference type="EMBL" id="SDK44942.1"/>
    </source>
</evidence>
<evidence type="ECO:0000256" key="1">
    <source>
        <dbReference type="SAM" id="Phobius"/>
    </source>
</evidence>
<name>A0A1G9BZS8_9HYPH</name>
<feature type="transmembrane region" description="Helical" evidence="1">
    <location>
        <begin position="12"/>
        <end position="29"/>
    </location>
</feature>
<keyword evidence="1" id="KW-1133">Transmembrane helix</keyword>
<keyword evidence="1" id="KW-0472">Membrane</keyword>
<keyword evidence="3" id="KW-1185">Reference proteome</keyword>
<sequence>MENSVHQAHWLLGPVFPVSIAFLAIGMVVS</sequence>
<keyword evidence="1" id="KW-0812">Transmembrane</keyword>
<reference evidence="3" key="1">
    <citation type="submission" date="2016-10" db="EMBL/GenBank/DDBJ databases">
        <authorList>
            <person name="Varghese N."/>
            <person name="Submissions S."/>
        </authorList>
    </citation>
    <scope>NUCLEOTIDE SEQUENCE [LARGE SCALE GENOMIC DNA]</scope>
    <source>
        <strain evidence="3">CGMCC 1.11022</strain>
    </source>
</reference>
<protein>
    <submittedName>
        <fullName evidence="2">Uncharacterized protein</fullName>
    </submittedName>
</protein>
<gene>
    <name evidence="2" type="ORF">SAMN05428953_115115</name>
</gene>
<dbReference type="EMBL" id="FNEE01000015">
    <property type="protein sequence ID" value="SDK44942.1"/>
    <property type="molecule type" value="Genomic_DNA"/>
</dbReference>
<evidence type="ECO:0000313" key="3">
    <source>
        <dbReference type="Proteomes" id="UP000198894"/>
    </source>
</evidence>
<organism evidence="2 3">
    <name type="scientific">Mesorhizobium muleiense</name>
    <dbReference type="NCBI Taxonomy" id="1004279"/>
    <lineage>
        <taxon>Bacteria</taxon>
        <taxon>Pseudomonadati</taxon>
        <taxon>Pseudomonadota</taxon>
        <taxon>Alphaproteobacteria</taxon>
        <taxon>Hyphomicrobiales</taxon>
        <taxon>Phyllobacteriaceae</taxon>
        <taxon>Mesorhizobium</taxon>
    </lineage>
</organism>
<proteinExistence type="predicted"/>
<dbReference type="Proteomes" id="UP000198894">
    <property type="component" value="Unassembled WGS sequence"/>
</dbReference>